<evidence type="ECO:0000313" key="1">
    <source>
        <dbReference type="EMBL" id="CAK9863468.1"/>
    </source>
</evidence>
<proteinExistence type="predicted"/>
<keyword evidence="2" id="KW-1185">Reference proteome</keyword>
<gene>
    <name evidence="1" type="ORF">CSSPJE1EN2_LOCUS6463</name>
</gene>
<sequence length="192" mass="21808">MPLANEDVEQAGYRTLLEKSVMPTFKGWQVQRTPSTTKASSQFCTTRTSWRSHDMLLLLQTFQERVSIWSLAMQTISIQSYWMVSGEVRQSDCCLMDSKDFNQIGVGVHDLIEAYMQGHFGMKLVQSLNSDPKLLAELFPTQLNTPLLPVELPDMLHVPNGTAAQVFPLIETEEDRLAKEMEQEVIRSQAQV</sequence>
<reference evidence="1" key="1">
    <citation type="submission" date="2024-03" db="EMBL/GenBank/DDBJ databases">
        <authorList>
            <consortium name="ELIXIR-Norway"/>
            <consortium name="Elixir Norway"/>
        </authorList>
    </citation>
    <scope>NUCLEOTIDE SEQUENCE</scope>
</reference>
<evidence type="ECO:0000313" key="2">
    <source>
        <dbReference type="Proteomes" id="UP001497522"/>
    </source>
</evidence>
<accession>A0ABP1ALP5</accession>
<dbReference type="Proteomes" id="UP001497522">
    <property type="component" value="Chromosome 13"/>
</dbReference>
<organism evidence="1 2">
    <name type="scientific">Sphagnum jensenii</name>
    <dbReference type="NCBI Taxonomy" id="128206"/>
    <lineage>
        <taxon>Eukaryota</taxon>
        <taxon>Viridiplantae</taxon>
        <taxon>Streptophyta</taxon>
        <taxon>Embryophyta</taxon>
        <taxon>Bryophyta</taxon>
        <taxon>Sphagnophytina</taxon>
        <taxon>Sphagnopsida</taxon>
        <taxon>Sphagnales</taxon>
        <taxon>Sphagnaceae</taxon>
        <taxon>Sphagnum</taxon>
    </lineage>
</organism>
<dbReference type="EMBL" id="OZ023714">
    <property type="protein sequence ID" value="CAK9863468.1"/>
    <property type="molecule type" value="Genomic_DNA"/>
</dbReference>
<name>A0ABP1ALP5_9BRYO</name>
<protein>
    <submittedName>
        <fullName evidence="1">Uncharacterized protein</fullName>
    </submittedName>
</protein>